<gene>
    <name evidence="1" type="ORF">EVAR_14712_1</name>
</gene>
<dbReference type="EMBL" id="BGZK01000118">
    <property type="protein sequence ID" value="GBP20463.1"/>
    <property type="molecule type" value="Genomic_DNA"/>
</dbReference>
<dbReference type="AlphaFoldDB" id="A0A4C1U265"/>
<organism evidence="1 2">
    <name type="scientific">Eumeta variegata</name>
    <name type="common">Bagworm moth</name>
    <name type="synonym">Eumeta japonica</name>
    <dbReference type="NCBI Taxonomy" id="151549"/>
    <lineage>
        <taxon>Eukaryota</taxon>
        <taxon>Metazoa</taxon>
        <taxon>Ecdysozoa</taxon>
        <taxon>Arthropoda</taxon>
        <taxon>Hexapoda</taxon>
        <taxon>Insecta</taxon>
        <taxon>Pterygota</taxon>
        <taxon>Neoptera</taxon>
        <taxon>Endopterygota</taxon>
        <taxon>Lepidoptera</taxon>
        <taxon>Glossata</taxon>
        <taxon>Ditrysia</taxon>
        <taxon>Tineoidea</taxon>
        <taxon>Psychidae</taxon>
        <taxon>Oiketicinae</taxon>
        <taxon>Eumeta</taxon>
    </lineage>
</organism>
<sequence>MKGENAAFINNVGNRTLSVTKSHQRAASPREIQFIRPQYNLQDAYYEGVRDRVTTGIRAACRGRVNYAKVKKKVLRNARADVYKLSRAARPSSVCPAPHPYM</sequence>
<dbReference type="Proteomes" id="UP000299102">
    <property type="component" value="Unassembled WGS sequence"/>
</dbReference>
<protein>
    <submittedName>
        <fullName evidence="1">Uncharacterized protein</fullName>
    </submittedName>
</protein>
<comment type="caution">
    <text evidence="1">The sequence shown here is derived from an EMBL/GenBank/DDBJ whole genome shotgun (WGS) entry which is preliminary data.</text>
</comment>
<reference evidence="1 2" key="1">
    <citation type="journal article" date="2019" name="Commun. Biol.">
        <title>The bagworm genome reveals a unique fibroin gene that provides high tensile strength.</title>
        <authorList>
            <person name="Kono N."/>
            <person name="Nakamura H."/>
            <person name="Ohtoshi R."/>
            <person name="Tomita M."/>
            <person name="Numata K."/>
            <person name="Arakawa K."/>
        </authorList>
    </citation>
    <scope>NUCLEOTIDE SEQUENCE [LARGE SCALE GENOMIC DNA]</scope>
</reference>
<proteinExistence type="predicted"/>
<evidence type="ECO:0000313" key="1">
    <source>
        <dbReference type="EMBL" id="GBP20463.1"/>
    </source>
</evidence>
<name>A0A4C1U265_EUMVA</name>
<evidence type="ECO:0000313" key="2">
    <source>
        <dbReference type="Proteomes" id="UP000299102"/>
    </source>
</evidence>
<keyword evidence="2" id="KW-1185">Reference proteome</keyword>
<accession>A0A4C1U265</accession>